<dbReference type="InterPro" id="IPR016425">
    <property type="entry name" value="IspG_bac"/>
</dbReference>
<dbReference type="EMBL" id="FQTU01000001">
    <property type="protein sequence ID" value="SHE27759.1"/>
    <property type="molecule type" value="Genomic_DNA"/>
</dbReference>
<dbReference type="EC" id="1.17.7.3" evidence="7"/>
<evidence type="ECO:0000313" key="10">
    <source>
        <dbReference type="EMBL" id="SHE27759.1"/>
    </source>
</evidence>
<dbReference type="InterPro" id="IPR011005">
    <property type="entry name" value="Dihydropteroate_synth-like_sf"/>
</dbReference>
<dbReference type="InterPro" id="IPR058578">
    <property type="entry name" value="IspG_TIM"/>
</dbReference>
<keyword evidence="3 7" id="KW-0560">Oxidoreductase</keyword>
<keyword evidence="4 7" id="KW-0408">Iron</keyword>
<dbReference type="SUPFAM" id="SSF51717">
    <property type="entry name" value="Dihydropteroate synthetase-like"/>
    <property type="match status" value="1"/>
</dbReference>
<dbReference type="InterPro" id="IPR045854">
    <property type="entry name" value="NO2/SO3_Rdtase_4Fe4S_sf"/>
</dbReference>
<dbReference type="PANTHER" id="PTHR30454">
    <property type="entry name" value="4-HYDROXY-3-METHYLBUT-2-EN-1-YL DIPHOSPHATE SYNTHASE"/>
    <property type="match status" value="1"/>
</dbReference>
<evidence type="ECO:0000256" key="7">
    <source>
        <dbReference type="HAMAP-Rule" id="MF_00159"/>
    </source>
</evidence>
<dbReference type="FunFam" id="3.20.20.20:FF:000001">
    <property type="entry name" value="4-hydroxy-3-methylbut-2-en-1-yl diphosphate synthase (flavodoxin)"/>
    <property type="match status" value="1"/>
</dbReference>
<dbReference type="Pfam" id="PF04551">
    <property type="entry name" value="GcpE"/>
    <property type="match status" value="1"/>
</dbReference>
<feature type="binding site" evidence="7">
    <location>
        <position position="302"/>
    </location>
    <ligand>
        <name>[4Fe-4S] cluster</name>
        <dbReference type="ChEBI" id="CHEBI:49883"/>
    </ligand>
</feature>
<dbReference type="PANTHER" id="PTHR30454:SF0">
    <property type="entry name" value="4-HYDROXY-3-METHYLBUT-2-EN-1-YL DIPHOSPHATE SYNTHASE (FERREDOXIN), CHLOROPLASTIC"/>
    <property type="match status" value="1"/>
</dbReference>
<dbReference type="GO" id="GO:0051539">
    <property type="term" value="F:4 iron, 4 sulfur cluster binding"/>
    <property type="evidence" value="ECO:0007669"/>
    <property type="project" value="UniProtKB-UniRule"/>
</dbReference>
<sequence length="355" mass="38617">MIKREYTKVINVGNVKIGGGNPIAIQSMTTTDTRDVASTVNQIKDLEKAGCDIVRVAVPDMESAEALKDIKKNISIPLVADIHFDYRLALKSIECGISKLRINPGNIGDEKRVQEVVRSAKENGIPIRIGVNAGSVGKELLKKYDGKISGEVLVESAANHIKILEDMDFTDIVVSIKASDVLMSVKAYDLFSKKYDYPLHIGITESGTPFRGTIKSSVGLGIILNMGIGDTMRVSLTGDPVEEIKVAREILKSLGLFRKPDIEFISCPTCARCKIDLIRYAAEIEKAAAGIEKKIKVAIMGCAVNGPGEARDADIGIAGGDKKAILFKKGEIIRTIDENDIVSEMIREIKEFKVI</sequence>
<evidence type="ECO:0000256" key="4">
    <source>
        <dbReference type="ARBA" id="ARBA00023004"/>
    </source>
</evidence>
<dbReference type="InterPro" id="IPR004588">
    <property type="entry name" value="IspG_bac-typ"/>
</dbReference>
<keyword evidence="11" id="KW-1185">Reference proteome</keyword>
<dbReference type="Pfam" id="PF26540">
    <property type="entry name" value="GcpE_C"/>
    <property type="match status" value="1"/>
</dbReference>
<dbReference type="NCBIfam" id="TIGR00612">
    <property type="entry name" value="ispG_gcpE"/>
    <property type="match status" value="1"/>
</dbReference>
<dbReference type="NCBIfam" id="NF001540">
    <property type="entry name" value="PRK00366.1"/>
    <property type="match status" value="1"/>
</dbReference>
<dbReference type="Gene3D" id="3.30.413.10">
    <property type="entry name" value="Sulfite Reductase Hemoprotein, domain 1"/>
    <property type="match status" value="1"/>
</dbReference>
<comment type="cofactor">
    <cofactor evidence="7">
        <name>[4Fe-4S] cluster</name>
        <dbReference type="ChEBI" id="CHEBI:49883"/>
    </cofactor>
    <text evidence="7">Binds 1 [4Fe-4S] cluster.</text>
</comment>
<dbReference type="UniPathway" id="UPA00056">
    <property type="reaction ID" value="UER00096"/>
</dbReference>
<dbReference type="Gene3D" id="3.20.20.20">
    <property type="entry name" value="Dihydropteroate synthase-like"/>
    <property type="match status" value="1"/>
</dbReference>
<dbReference type="SUPFAM" id="SSF56014">
    <property type="entry name" value="Nitrite and sulphite reductase 4Fe-4S domain-like"/>
    <property type="match status" value="1"/>
</dbReference>
<dbReference type="STRING" id="1120975.SAMN02746064_00105"/>
<dbReference type="PIRSF" id="PIRSF004640">
    <property type="entry name" value="IspG"/>
    <property type="match status" value="1"/>
</dbReference>
<dbReference type="AlphaFoldDB" id="A0A1M4S6B8"/>
<comment type="similarity">
    <text evidence="7">Belongs to the IspG family.</text>
</comment>
<dbReference type="Proteomes" id="UP000184251">
    <property type="component" value="Unassembled WGS sequence"/>
</dbReference>
<feature type="binding site" evidence="7">
    <location>
        <position position="270"/>
    </location>
    <ligand>
        <name>[4Fe-4S] cluster</name>
        <dbReference type="ChEBI" id="CHEBI:49883"/>
    </ligand>
</feature>
<name>A0A1M4S6B8_9FIRM</name>
<evidence type="ECO:0000259" key="9">
    <source>
        <dbReference type="Pfam" id="PF26540"/>
    </source>
</evidence>
<gene>
    <name evidence="7" type="primary">ispG</name>
    <name evidence="10" type="ORF">SAMN02746064_00105</name>
</gene>
<evidence type="ECO:0000256" key="2">
    <source>
        <dbReference type="ARBA" id="ARBA00022723"/>
    </source>
</evidence>
<dbReference type="GO" id="GO:0141197">
    <property type="term" value="F:4-hydroxy-3-methylbut-2-enyl-diphosphate synthase activity (flavodoxin)"/>
    <property type="evidence" value="ECO:0007669"/>
    <property type="project" value="UniProtKB-EC"/>
</dbReference>
<reference evidence="10 11" key="1">
    <citation type="submission" date="2016-11" db="EMBL/GenBank/DDBJ databases">
        <authorList>
            <person name="Jaros S."/>
            <person name="Januszkiewicz K."/>
            <person name="Wedrychowicz H."/>
        </authorList>
    </citation>
    <scope>NUCLEOTIDE SEQUENCE [LARGE SCALE GENOMIC DNA]</scope>
    <source>
        <strain evidence="10 11">DSM 14828</strain>
    </source>
</reference>
<accession>A0A1M4S6B8</accession>
<protein>
    <recommendedName>
        <fullName evidence="7">4-hydroxy-3-methylbut-2-en-1-yl diphosphate synthase (flavodoxin)</fullName>
        <ecNumber evidence="7">1.17.7.3</ecNumber>
    </recommendedName>
    <alternativeName>
        <fullName evidence="7">1-hydroxy-2-methyl-2-(E)-butenyl 4-diphosphate synthase</fullName>
    </alternativeName>
</protein>
<comment type="catalytic activity">
    <reaction evidence="7">
        <text>(2E)-4-hydroxy-3-methylbut-2-enyl diphosphate + oxidized [flavodoxin] + H2O + 2 H(+) = 2-C-methyl-D-erythritol 2,4-cyclic diphosphate + reduced [flavodoxin]</text>
        <dbReference type="Rhea" id="RHEA:43604"/>
        <dbReference type="Rhea" id="RHEA-COMP:10622"/>
        <dbReference type="Rhea" id="RHEA-COMP:10623"/>
        <dbReference type="ChEBI" id="CHEBI:15377"/>
        <dbReference type="ChEBI" id="CHEBI:15378"/>
        <dbReference type="ChEBI" id="CHEBI:57618"/>
        <dbReference type="ChEBI" id="CHEBI:58210"/>
        <dbReference type="ChEBI" id="CHEBI:58483"/>
        <dbReference type="ChEBI" id="CHEBI:128753"/>
        <dbReference type="EC" id="1.17.7.3"/>
    </reaction>
</comment>
<comment type="function">
    <text evidence="7">Converts 2C-methyl-D-erythritol 2,4-cyclodiphosphate (ME-2,4cPP) into 1-hydroxy-2-methyl-2-(E)-butenyl 4-diphosphate.</text>
</comment>
<keyword evidence="2 7" id="KW-0479">Metal-binding</keyword>
<feature type="domain" description="IspG TIM-barrel" evidence="8">
    <location>
        <begin position="7"/>
        <end position="247"/>
    </location>
</feature>
<feature type="domain" description="IspG C-terminal" evidence="9">
    <location>
        <begin position="263"/>
        <end position="350"/>
    </location>
</feature>
<dbReference type="InterPro" id="IPR058579">
    <property type="entry name" value="IspG_C"/>
</dbReference>
<comment type="pathway">
    <text evidence="7">Isoprenoid biosynthesis; isopentenyl diphosphate biosynthesis via DXP pathway; isopentenyl diphosphate from 1-deoxy-D-xylulose 5-phosphate: step 5/6.</text>
</comment>
<feature type="binding site" evidence="7">
    <location>
        <position position="309"/>
    </location>
    <ligand>
        <name>[4Fe-4S] cluster</name>
        <dbReference type="ChEBI" id="CHEBI:49883"/>
    </ligand>
</feature>
<dbReference type="GO" id="GO:0016114">
    <property type="term" value="P:terpenoid biosynthetic process"/>
    <property type="evidence" value="ECO:0007669"/>
    <property type="project" value="InterPro"/>
</dbReference>
<proteinExistence type="inferred from homology"/>
<keyword evidence="5 7" id="KW-0411">Iron-sulfur</keyword>
<evidence type="ECO:0000256" key="1">
    <source>
        <dbReference type="ARBA" id="ARBA00022485"/>
    </source>
</evidence>
<dbReference type="GO" id="GO:0019288">
    <property type="term" value="P:isopentenyl diphosphate biosynthetic process, methylerythritol 4-phosphate pathway"/>
    <property type="evidence" value="ECO:0007669"/>
    <property type="project" value="UniProtKB-UniRule"/>
</dbReference>
<keyword evidence="6 7" id="KW-0414">Isoprene biosynthesis</keyword>
<dbReference type="HAMAP" id="MF_00159">
    <property type="entry name" value="IspG"/>
    <property type="match status" value="1"/>
</dbReference>
<dbReference type="GO" id="GO:0005506">
    <property type="term" value="F:iron ion binding"/>
    <property type="evidence" value="ECO:0007669"/>
    <property type="project" value="InterPro"/>
</dbReference>
<evidence type="ECO:0000259" key="8">
    <source>
        <dbReference type="Pfam" id="PF04551"/>
    </source>
</evidence>
<keyword evidence="1 7" id="KW-0004">4Fe-4S</keyword>
<evidence type="ECO:0000256" key="6">
    <source>
        <dbReference type="ARBA" id="ARBA00023229"/>
    </source>
</evidence>
<evidence type="ECO:0000313" key="11">
    <source>
        <dbReference type="Proteomes" id="UP000184251"/>
    </source>
</evidence>
<feature type="binding site" evidence="7">
    <location>
        <position position="267"/>
    </location>
    <ligand>
        <name>[4Fe-4S] cluster</name>
        <dbReference type="ChEBI" id="CHEBI:49883"/>
    </ligand>
</feature>
<organism evidence="10 11">
    <name type="scientific">Alkalibacter saccharofermentans DSM 14828</name>
    <dbReference type="NCBI Taxonomy" id="1120975"/>
    <lineage>
        <taxon>Bacteria</taxon>
        <taxon>Bacillati</taxon>
        <taxon>Bacillota</taxon>
        <taxon>Clostridia</taxon>
        <taxon>Eubacteriales</taxon>
        <taxon>Eubacteriaceae</taxon>
        <taxon>Alkalibacter</taxon>
    </lineage>
</organism>
<evidence type="ECO:0000256" key="3">
    <source>
        <dbReference type="ARBA" id="ARBA00023002"/>
    </source>
</evidence>
<evidence type="ECO:0000256" key="5">
    <source>
        <dbReference type="ARBA" id="ARBA00023014"/>
    </source>
</evidence>
<dbReference type="GO" id="GO:0046429">
    <property type="term" value="F:4-hydroxy-3-methylbut-2-en-1-yl diphosphate synthase activity (ferredoxin)"/>
    <property type="evidence" value="ECO:0007669"/>
    <property type="project" value="UniProtKB-UniRule"/>
</dbReference>